<name>A0A8G2BFY3_9PROT</name>
<dbReference type="EMBL" id="FNBW01000001">
    <property type="protein sequence ID" value="SDF08315.1"/>
    <property type="molecule type" value="Genomic_DNA"/>
</dbReference>
<gene>
    <name evidence="2" type="ORF">SAMN05660686_00178</name>
</gene>
<dbReference type="InterPro" id="IPR036928">
    <property type="entry name" value="AS_sf"/>
</dbReference>
<dbReference type="InterPro" id="IPR023631">
    <property type="entry name" value="Amidase_dom"/>
</dbReference>
<dbReference type="Pfam" id="PF01425">
    <property type="entry name" value="Amidase"/>
    <property type="match status" value="1"/>
</dbReference>
<keyword evidence="3" id="KW-1185">Reference proteome</keyword>
<dbReference type="PANTHER" id="PTHR43372">
    <property type="entry name" value="FATTY-ACID AMIDE HYDROLASE"/>
    <property type="match status" value="1"/>
</dbReference>
<dbReference type="NCBIfam" id="NF004816">
    <property type="entry name" value="PRK06170.1"/>
    <property type="match status" value="1"/>
</dbReference>
<reference evidence="2 3" key="1">
    <citation type="submission" date="2016-10" db="EMBL/GenBank/DDBJ databases">
        <authorList>
            <person name="Varghese N."/>
            <person name="Submissions S."/>
        </authorList>
    </citation>
    <scope>NUCLEOTIDE SEQUENCE [LARGE SCALE GENOMIC DNA]</scope>
    <source>
        <strain evidence="2 3">DSM 18839</strain>
    </source>
</reference>
<comment type="caution">
    <text evidence="2">The sequence shown here is derived from an EMBL/GenBank/DDBJ whole genome shotgun (WGS) entry which is preliminary data.</text>
</comment>
<evidence type="ECO:0000259" key="1">
    <source>
        <dbReference type="Pfam" id="PF01425"/>
    </source>
</evidence>
<dbReference type="PANTHER" id="PTHR43372:SF4">
    <property type="entry name" value="FATTY-ACID AMIDE HYDROLASE 2"/>
    <property type="match status" value="1"/>
</dbReference>
<proteinExistence type="predicted"/>
<organism evidence="2 3">
    <name type="scientific">Thalassobaculum litoreum DSM 18839</name>
    <dbReference type="NCBI Taxonomy" id="1123362"/>
    <lineage>
        <taxon>Bacteria</taxon>
        <taxon>Pseudomonadati</taxon>
        <taxon>Pseudomonadota</taxon>
        <taxon>Alphaproteobacteria</taxon>
        <taxon>Rhodospirillales</taxon>
        <taxon>Thalassobaculaceae</taxon>
        <taxon>Thalassobaculum</taxon>
    </lineage>
</organism>
<dbReference type="OrthoDB" id="9814821at2"/>
<evidence type="ECO:0000313" key="2">
    <source>
        <dbReference type="EMBL" id="SDF08315.1"/>
    </source>
</evidence>
<dbReference type="Gene3D" id="3.90.1300.10">
    <property type="entry name" value="Amidase signature (AS) domain"/>
    <property type="match status" value="1"/>
</dbReference>
<dbReference type="GO" id="GO:0012505">
    <property type="term" value="C:endomembrane system"/>
    <property type="evidence" value="ECO:0007669"/>
    <property type="project" value="TreeGrafter"/>
</dbReference>
<protein>
    <submittedName>
        <fullName evidence="2">Amidase</fullName>
    </submittedName>
</protein>
<evidence type="ECO:0000313" key="3">
    <source>
        <dbReference type="Proteomes" id="UP000198615"/>
    </source>
</evidence>
<dbReference type="Proteomes" id="UP000198615">
    <property type="component" value="Unassembled WGS sequence"/>
</dbReference>
<dbReference type="RefSeq" id="WP_093147509.1">
    <property type="nucleotide sequence ID" value="NZ_FNBW01000001.1"/>
</dbReference>
<dbReference type="InterPro" id="IPR052739">
    <property type="entry name" value="FAAH2"/>
</dbReference>
<dbReference type="SUPFAM" id="SSF75304">
    <property type="entry name" value="Amidase signature (AS) enzymes"/>
    <property type="match status" value="1"/>
</dbReference>
<sequence length="484" mass="52080">MTDIAFAPAHELAAKIRSKEIGSRELLEHYLARVEKYNPPLNAIIATDYEGARKAADDADAALARGEVSGPLHGVPMTFKESYDAVHMPTTWGLEHLAKNVPDEDSVPVARMKAAGAVVFGKTNVPVLLADWQSFNPVYGSTNNPWDLSRTPGGSSGGSAAALAAGLTGLEAGSDIGASIRNPAHYCGVYGHKPTWGILPPRGHAMPGTITPSDISVIGPLARSAEDLEISLDIMAGPHGLDAACWTLTLPEATQREPGDFKVAVVLEDQNLDQDTVLTDALQKAIDALAARGMKIVSGAKPAFDTKEAHSLYIRLLRAATSGRVNDEEMAKQHALLAELGDDDDSYIAEMARGNTMLHRDWIKLNNRRNQMRETWQALFEEVDLLLCPIASTTAFPHDQEGERIHRKIVVNNKLVPVTDQLFWAGYTGAFNLPSTVAPVGLASDGLPVGLQIVAPHGHDKRAIAFAKMMEREIGGFVAPKGYE</sequence>
<feature type="domain" description="Amidase" evidence="1">
    <location>
        <begin position="25"/>
        <end position="462"/>
    </location>
</feature>
<dbReference type="AlphaFoldDB" id="A0A8G2BFY3"/>
<accession>A0A8G2BFY3</accession>